<protein>
    <recommendedName>
        <fullName evidence="3">SRPBCC family protein</fullName>
    </recommendedName>
</protein>
<reference evidence="1 2" key="1">
    <citation type="submission" date="2024-02" db="EMBL/GenBank/DDBJ databases">
        <title>Rubritalea halochordaticola NBRC 107102.</title>
        <authorList>
            <person name="Ichikawa N."/>
            <person name="Katano-Makiyama Y."/>
            <person name="Hidaka K."/>
        </authorList>
    </citation>
    <scope>NUCLEOTIDE SEQUENCE [LARGE SCALE GENOMIC DNA]</scope>
    <source>
        <strain evidence="1 2">NBRC 107102</strain>
    </source>
</reference>
<evidence type="ECO:0008006" key="3">
    <source>
        <dbReference type="Google" id="ProtNLM"/>
    </source>
</evidence>
<keyword evidence="2" id="KW-1185">Reference proteome</keyword>
<evidence type="ECO:0000313" key="2">
    <source>
        <dbReference type="Proteomes" id="UP001424741"/>
    </source>
</evidence>
<dbReference type="EMBL" id="BAABRL010000003">
    <property type="protein sequence ID" value="GAA5495006.1"/>
    <property type="molecule type" value="Genomic_DNA"/>
</dbReference>
<name>A0ABP9V1P4_9BACT</name>
<organism evidence="1 2">
    <name type="scientific">Rubritalea halochordaticola</name>
    <dbReference type="NCBI Taxonomy" id="714537"/>
    <lineage>
        <taxon>Bacteria</taxon>
        <taxon>Pseudomonadati</taxon>
        <taxon>Verrucomicrobiota</taxon>
        <taxon>Verrucomicrobiia</taxon>
        <taxon>Verrucomicrobiales</taxon>
        <taxon>Rubritaleaceae</taxon>
        <taxon>Rubritalea</taxon>
    </lineage>
</organism>
<sequence>MQTTQKIAITQLEEVLNAVYDSGSPVVKQATSDFDQPTKVFPTAESLREDMLRYKDLNRVFNCYSIYYPEAKGSVTERRIDLNPGAVSGHTHRFAAAGWGLIQLQCNFRDQPMIECRVAVNSKVRAQNWSSLYPEMGSPELWDWDVVNRHASRLVRLLRKLAKQS</sequence>
<gene>
    <name evidence="1" type="ORF">Rhal01_01175</name>
</gene>
<proteinExistence type="predicted"/>
<dbReference type="Proteomes" id="UP001424741">
    <property type="component" value="Unassembled WGS sequence"/>
</dbReference>
<evidence type="ECO:0000313" key="1">
    <source>
        <dbReference type="EMBL" id="GAA5495006.1"/>
    </source>
</evidence>
<accession>A0ABP9V1P4</accession>
<comment type="caution">
    <text evidence="1">The sequence shown here is derived from an EMBL/GenBank/DDBJ whole genome shotgun (WGS) entry which is preliminary data.</text>
</comment>